<name>A0A3B0ZTL9_9ZZZZ</name>
<dbReference type="EMBL" id="UOFP01000019">
    <property type="protein sequence ID" value="VAW83986.1"/>
    <property type="molecule type" value="Genomic_DNA"/>
</dbReference>
<dbReference type="AlphaFoldDB" id="A0A3B0ZTL9"/>
<evidence type="ECO:0000313" key="1">
    <source>
        <dbReference type="EMBL" id="VAW83986.1"/>
    </source>
</evidence>
<accession>A0A3B0ZTL9</accession>
<sequence>MKAFLLFSSLLIANIITPAQAMDEAQYNEADARYLAAVNGNKNSVQKAIRYFDKLTVPTPYNTLIKSYRGSLESIMATHVYMPWNKMKHVELGSEQMDEALDELTEIHDTTKLNGTSLSLLIRLNIAHSYFQFPSFLNRYQDAKDLISDMLETPQFSSANIEVKNNVYELAATTAGKDGDKQKQTDFLSKIQSDD</sequence>
<proteinExistence type="predicted"/>
<organism evidence="1">
    <name type="scientific">hydrothermal vent metagenome</name>
    <dbReference type="NCBI Taxonomy" id="652676"/>
    <lineage>
        <taxon>unclassified sequences</taxon>
        <taxon>metagenomes</taxon>
        <taxon>ecological metagenomes</taxon>
    </lineage>
</organism>
<protein>
    <submittedName>
        <fullName evidence="1">Uncharacterized protein</fullName>
    </submittedName>
</protein>
<reference evidence="1" key="1">
    <citation type="submission" date="2018-06" db="EMBL/GenBank/DDBJ databases">
        <authorList>
            <person name="Zhirakovskaya E."/>
        </authorList>
    </citation>
    <scope>NUCLEOTIDE SEQUENCE</scope>
</reference>
<gene>
    <name evidence="1" type="ORF">MNBD_GAMMA18-2432</name>
</gene>